<dbReference type="Pfam" id="PF10601">
    <property type="entry name" value="zf-LITAF-like"/>
    <property type="match status" value="1"/>
</dbReference>
<feature type="domain" description="LITAF" evidence="7">
    <location>
        <begin position="77"/>
        <end position="158"/>
    </location>
</feature>
<dbReference type="GO" id="GO:0016020">
    <property type="term" value="C:membrane"/>
    <property type="evidence" value="ECO:0007669"/>
    <property type="project" value="UniProtKB-SubCell"/>
</dbReference>
<keyword evidence="9" id="KW-1185">Reference proteome</keyword>
<dbReference type="PROSITE" id="PS51837">
    <property type="entry name" value="LITAF"/>
    <property type="match status" value="1"/>
</dbReference>
<dbReference type="InterPro" id="IPR037519">
    <property type="entry name" value="LITAF_fam"/>
</dbReference>
<reference evidence="8" key="1">
    <citation type="journal article" date="2021" name="Nat. Commun.">
        <title>Genetic determinants of endophytism in the Arabidopsis root mycobiome.</title>
        <authorList>
            <person name="Mesny F."/>
            <person name="Miyauchi S."/>
            <person name="Thiergart T."/>
            <person name="Pickel B."/>
            <person name="Atanasova L."/>
            <person name="Karlsson M."/>
            <person name="Huettel B."/>
            <person name="Barry K.W."/>
            <person name="Haridas S."/>
            <person name="Chen C."/>
            <person name="Bauer D."/>
            <person name="Andreopoulos W."/>
            <person name="Pangilinan J."/>
            <person name="LaButti K."/>
            <person name="Riley R."/>
            <person name="Lipzen A."/>
            <person name="Clum A."/>
            <person name="Drula E."/>
            <person name="Henrissat B."/>
            <person name="Kohler A."/>
            <person name="Grigoriev I.V."/>
            <person name="Martin F.M."/>
            <person name="Hacquard S."/>
        </authorList>
    </citation>
    <scope>NUCLEOTIDE SEQUENCE</scope>
    <source>
        <strain evidence="8">FSSC 5 MPI-SDFR-AT-0091</strain>
    </source>
</reference>
<accession>A0A9P9GAA1</accession>
<evidence type="ECO:0000259" key="7">
    <source>
        <dbReference type="PROSITE" id="PS51837"/>
    </source>
</evidence>
<dbReference type="AlphaFoldDB" id="A0A9P9GAA1"/>
<organism evidence="8 9">
    <name type="scientific">Fusarium solani</name>
    <name type="common">Filamentous fungus</name>
    <dbReference type="NCBI Taxonomy" id="169388"/>
    <lineage>
        <taxon>Eukaryota</taxon>
        <taxon>Fungi</taxon>
        <taxon>Dikarya</taxon>
        <taxon>Ascomycota</taxon>
        <taxon>Pezizomycotina</taxon>
        <taxon>Sordariomycetes</taxon>
        <taxon>Hypocreomycetidae</taxon>
        <taxon>Hypocreales</taxon>
        <taxon>Nectriaceae</taxon>
        <taxon>Fusarium</taxon>
        <taxon>Fusarium solani species complex</taxon>
    </lineage>
</organism>
<comment type="caution">
    <text evidence="8">The sequence shown here is derived from an EMBL/GenBank/DDBJ whole genome shotgun (WGS) entry which is preliminary data.</text>
</comment>
<feature type="compositionally biased region" description="Polar residues" evidence="6">
    <location>
        <begin position="8"/>
        <end position="38"/>
    </location>
</feature>
<dbReference type="PANTHER" id="PTHR23292">
    <property type="entry name" value="LIPOPOLYSACCHARIDE-INDUCED TUMOR NECROSIS FACTOR-ALPHA FACTOR"/>
    <property type="match status" value="1"/>
</dbReference>
<evidence type="ECO:0000256" key="4">
    <source>
        <dbReference type="ARBA" id="ARBA00022833"/>
    </source>
</evidence>
<evidence type="ECO:0000256" key="6">
    <source>
        <dbReference type="SAM" id="MobiDB-lite"/>
    </source>
</evidence>
<dbReference type="OrthoDB" id="5599753at2759"/>
<dbReference type="PANTHER" id="PTHR23292:SF6">
    <property type="entry name" value="FI16602P1-RELATED"/>
    <property type="match status" value="1"/>
</dbReference>
<keyword evidence="3" id="KW-0479">Metal-binding</keyword>
<protein>
    <submittedName>
        <fullName evidence="8">LITAF-like zinc ribbon domain-containing protein</fullName>
    </submittedName>
</protein>
<keyword evidence="4" id="KW-0862">Zinc</keyword>
<feature type="region of interest" description="Disordered" evidence="6">
    <location>
        <begin position="1"/>
        <end position="85"/>
    </location>
</feature>
<evidence type="ECO:0000313" key="9">
    <source>
        <dbReference type="Proteomes" id="UP000736672"/>
    </source>
</evidence>
<sequence length="169" mass="18269">MEKPTPPQNEQHPAFTMNQAVNQDQPPTYNNRDFSSPLAQPPLTNPGSPPPAHIHNPNDFPPQSQGQPPQSHGQPPQQNLNSVPLQSLQSQSAPVVCPSCGVRDFTVTTAEAGGFTHAAAALVCFVSCLGCIPYCISSLKDVHHRCANCGVPLADYHRSGRTEVRCWQK</sequence>
<evidence type="ECO:0000256" key="5">
    <source>
        <dbReference type="ARBA" id="ARBA00023136"/>
    </source>
</evidence>
<dbReference type="SMART" id="SM00714">
    <property type="entry name" value="LITAF"/>
    <property type="match status" value="1"/>
</dbReference>
<evidence type="ECO:0000256" key="2">
    <source>
        <dbReference type="ARBA" id="ARBA00005975"/>
    </source>
</evidence>
<comment type="subcellular location">
    <subcellularLocation>
        <location evidence="1">Membrane</location>
        <topology evidence="1">Peripheral membrane protein</topology>
    </subcellularLocation>
</comment>
<name>A0A9P9GAA1_FUSSL</name>
<dbReference type="GO" id="GO:0008270">
    <property type="term" value="F:zinc ion binding"/>
    <property type="evidence" value="ECO:0007669"/>
    <property type="project" value="TreeGrafter"/>
</dbReference>
<comment type="similarity">
    <text evidence="2">Belongs to the CDIP1/LITAF family.</text>
</comment>
<gene>
    <name evidence="8" type="ORF">B0J15DRAFT_157140</name>
</gene>
<dbReference type="Proteomes" id="UP000736672">
    <property type="component" value="Unassembled WGS sequence"/>
</dbReference>
<feature type="compositionally biased region" description="Low complexity" evidence="6">
    <location>
        <begin position="61"/>
        <end position="78"/>
    </location>
</feature>
<evidence type="ECO:0000256" key="3">
    <source>
        <dbReference type="ARBA" id="ARBA00022723"/>
    </source>
</evidence>
<evidence type="ECO:0000313" key="8">
    <source>
        <dbReference type="EMBL" id="KAH7234189.1"/>
    </source>
</evidence>
<dbReference type="EMBL" id="JAGTJS010000027">
    <property type="protein sequence ID" value="KAH7234189.1"/>
    <property type="molecule type" value="Genomic_DNA"/>
</dbReference>
<dbReference type="InterPro" id="IPR006629">
    <property type="entry name" value="LITAF"/>
</dbReference>
<proteinExistence type="inferred from homology"/>
<feature type="compositionally biased region" description="Pro residues" evidence="6">
    <location>
        <begin position="39"/>
        <end position="52"/>
    </location>
</feature>
<keyword evidence="5" id="KW-0472">Membrane</keyword>
<evidence type="ECO:0000256" key="1">
    <source>
        <dbReference type="ARBA" id="ARBA00004170"/>
    </source>
</evidence>